<dbReference type="GO" id="GO:0032259">
    <property type="term" value="P:methylation"/>
    <property type="evidence" value="ECO:0007669"/>
    <property type="project" value="UniProtKB-KW"/>
</dbReference>
<evidence type="ECO:0000256" key="5">
    <source>
        <dbReference type="ARBA" id="ARBA00022603"/>
    </source>
</evidence>
<dbReference type="Gene3D" id="3.40.50.150">
    <property type="entry name" value="Vaccinia Virus protein VP39"/>
    <property type="match status" value="1"/>
</dbReference>
<dbReference type="SUPFAM" id="SSF53335">
    <property type="entry name" value="S-adenosyl-L-methionine-dependent methyltransferases"/>
    <property type="match status" value="1"/>
</dbReference>
<reference evidence="11" key="1">
    <citation type="submission" date="2023-03" db="EMBL/GenBank/DDBJ databases">
        <title>Mating type loci evolution in Malassezia.</title>
        <authorList>
            <person name="Coelho M.A."/>
        </authorList>
    </citation>
    <scope>NUCLEOTIDE SEQUENCE</scope>
    <source>
        <strain evidence="11">CBS 7876</strain>
    </source>
</reference>
<evidence type="ECO:0000256" key="2">
    <source>
        <dbReference type="ARBA" id="ARBA00010703"/>
    </source>
</evidence>
<gene>
    <name evidence="11" type="primary">PPM1</name>
    <name evidence="11" type="ORF">MOBT1_000622</name>
</gene>
<name>A0AAF0IVE3_9BASI</name>
<evidence type="ECO:0000256" key="1">
    <source>
        <dbReference type="ARBA" id="ARBA00000724"/>
    </source>
</evidence>
<evidence type="ECO:0000256" key="8">
    <source>
        <dbReference type="PIRNR" id="PIRNR016305"/>
    </source>
</evidence>
<comment type="function">
    <text evidence="8">Methylates the carboxyl group of the C-terminal leucine residue of protein phosphatase 2A catalytic subunits to form alpha-leucine ester residues.</text>
</comment>
<comment type="similarity">
    <text evidence="2 8">Belongs to the methyltransferase superfamily. LCMT family.</text>
</comment>
<evidence type="ECO:0000256" key="10">
    <source>
        <dbReference type="SAM" id="MobiDB-lite"/>
    </source>
</evidence>
<dbReference type="Proteomes" id="UP001214603">
    <property type="component" value="Chromosome 1"/>
</dbReference>
<dbReference type="Pfam" id="PF04072">
    <property type="entry name" value="LCM"/>
    <property type="match status" value="1"/>
</dbReference>
<dbReference type="InterPro" id="IPR007213">
    <property type="entry name" value="Ppm1/Ppm2/Tcmp"/>
</dbReference>
<organism evidence="11 12">
    <name type="scientific">Malassezia obtusa</name>
    <dbReference type="NCBI Taxonomy" id="76774"/>
    <lineage>
        <taxon>Eukaryota</taxon>
        <taxon>Fungi</taxon>
        <taxon>Dikarya</taxon>
        <taxon>Basidiomycota</taxon>
        <taxon>Ustilaginomycotina</taxon>
        <taxon>Malasseziomycetes</taxon>
        <taxon>Malasseziales</taxon>
        <taxon>Malasseziaceae</taxon>
        <taxon>Malassezia</taxon>
    </lineage>
</organism>
<keyword evidence="12" id="KW-1185">Reference proteome</keyword>
<keyword evidence="7 8" id="KW-0949">S-adenosyl-L-methionine</keyword>
<evidence type="ECO:0000256" key="9">
    <source>
        <dbReference type="PIRSR" id="PIRSR016305-1"/>
    </source>
</evidence>
<dbReference type="PIRSF" id="PIRSF016305">
    <property type="entry name" value="LCM_mtfrase"/>
    <property type="match status" value="1"/>
</dbReference>
<feature type="binding site" evidence="9">
    <location>
        <begin position="192"/>
        <end position="193"/>
    </location>
    <ligand>
        <name>S-adenosyl-L-methionine</name>
        <dbReference type="ChEBI" id="CHEBI:59789"/>
    </ligand>
</feature>
<protein>
    <recommendedName>
        <fullName evidence="4 8">Leucine carboxyl methyltransferase 1</fullName>
        <ecNumber evidence="3 8">2.1.1.233</ecNumber>
    </recommendedName>
</protein>
<dbReference type="AlphaFoldDB" id="A0AAF0IVE3"/>
<evidence type="ECO:0000256" key="4">
    <source>
        <dbReference type="ARBA" id="ARBA00017497"/>
    </source>
</evidence>
<evidence type="ECO:0000256" key="7">
    <source>
        <dbReference type="ARBA" id="ARBA00022691"/>
    </source>
</evidence>
<comment type="catalytic activity">
    <reaction evidence="1 8">
        <text>[phosphatase 2A protein]-C-terminal L-leucine + S-adenosyl-L-methionine = [phosphatase 2A protein]-C-terminal L-leucine methyl ester + S-adenosyl-L-homocysteine</text>
        <dbReference type="Rhea" id="RHEA:48544"/>
        <dbReference type="Rhea" id="RHEA-COMP:12134"/>
        <dbReference type="Rhea" id="RHEA-COMP:12135"/>
        <dbReference type="ChEBI" id="CHEBI:57856"/>
        <dbReference type="ChEBI" id="CHEBI:59789"/>
        <dbReference type="ChEBI" id="CHEBI:90516"/>
        <dbReference type="ChEBI" id="CHEBI:90517"/>
        <dbReference type="EC" id="2.1.1.233"/>
    </reaction>
</comment>
<dbReference type="EC" id="2.1.1.233" evidence="3 8"/>
<feature type="binding site" evidence="9">
    <location>
        <position position="85"/>
    </location>
    <ligand>
        <name>S-adenosyl-L-methionine</name>
        <dbReference type="ChEBI" id="CHEBI:59789"/>
    </ligand>
</feature>
<proteinExistence type="inferred from homology"/>
<dbReference type="PANTHER" id="PTHR13600:SF21">
    <property type="entry name" value="LEUCINE CARBOXYL METHYLTRANSFERASE 1"/>
    <property type="match status" value="1"/>
</dbReference>
<keyword evidence="6 8" id="KW-0808">Transferase</keyword>
<evidence type="ECO:0000313" key="11">
    <source>
        <dbReference type="EMBL" id="WFD01941.1"/>
    </source>
</evidence>
<dbReference type="InterPro" id="IPR016651">
    <property type="entry name" value="LCMT1"/>
</dbReference>
<dbReference type="InterPro" id="IPR029063">
    <property type="entry name" value="SAM-dependent_MTases_sf"/>
</dbReference>
<dbReference type="PANTHER" id="PTHR13600">
    <property type="entry name" value="LEUCINE CARBOXYL METHYLTRANSFERASE"/>
    <property type="match status" value="1"/>
</dbReference>
<feature type="binding site" evidence="9">
    <location>
        <position position="223"/>
    </location>
    <ligand>
        <name>S-adenosyl-L-methionine</name>
        <dbReference type="ChEBI" id="CHEBI:59789"/>
    </ligand>
</feature>
<feature type="binding site" evidence="9">
    <location>
        <position position="120"/>
    </location>
    <ligand>
        <name>S-adenosyl-L-methionine</name>
        <dbReference type="ChEBI" id="CHEBI:59789"/>
    </ligand>
</feature>
<sequence>MDERRTGQAPKLSLGTPFRRNAQTTHADASKEGAVRATDSDALLSRVSAVQAGYLPHDPYAPLLVPDQDAPPRRPLLINIGTALRSGEVDARVDAFLQSGSLQLPSHGTSAQAVQIVSLGAGSDTRFWRIQEAGEALSSRLARYVEVDYPQVAAHKSTRIRTEPALAAPLGALQDAPNHEIHSDKYVLLAEDLHTYGQDTPNASIDRLLAQLDTSIPTLLLWECVLAYVDPDAANRVMERLFARLPRVAVLCYDMCVSGEQAEPGAPPDRFGRMMLQNLAARRLELVGARKYMTPDLYAERFRALLERTRAGAAVHSGAYSLRHAWQALAPEERHRLSWKS</sequence>
<feature type="region of interest" description="Disordered" evidence="10">
    <location>
        <begin position="1"/>
        <end position="34"/>
    </location>
</feature>
<evidence type="ECO:0000256" key="6">
    <source>
        <dbReference type="ARBA" id="ARBA00022679"/>
    </source>
</evidence>
<evidence type="ECO:0000313" key="12">
    <source>
        <dbReference type="Proteomes" id="UP001214603"/>
    </source>
</evidence>
<accession>A0AAF0IVE3</accession>
<dbReference type="GO" id="GO:0018423">
    <property type="term" value="F:protein C-terminal leucine carboxyl O-methyltransferase activity"/>
    <property type="evidence" value="ECO:0007669"/>
    <property type="project" value="UniProtKB-EC"/>
</dbReference>
<dbReference type="EMBL" id="CP119934">
    <property type="protein sequence ID" value="WFD01941.1"/>
    <property type="molecule type" value="Genomic_DNA"/>
</dbReference>
<evidence type="ECO:0000256" key="3">
    <source>
        <dbReference type="ARBA" id="ARBA00012834"/>
    </source>
</evidence>
<keyword evidence="5 8" id="KW-0489">Methyltransferase</keyword>